<reference evidence="1" key="1">
    <citation type="submission" date="2022-12" db="EMBL/GenBank/DDBJ databases">
        <title>Marinomonas 15G1-11 sp. nov, isolated from marine algae.</title>
        <authorList>
            <person name="Butt M."/>
            <person name="Choi D.G."/>
            <person name="Kim J.M."/>
            <person name="Lee J.K."/>
            <person name="Baek J.H."/>
            <person name="Jeon C.O."/>
        </authorList>
    </citation>
    <scope>NUCLEOTIDE SEQUENCE</scope>
    <source>
        <strain evidence="1">15G1-11</strain>
    </source>
</reference>
<proteinExistence type="predicted"/>
<dbReference type="PANTHER" id="PTHR35175">
    <property type="entry name" value="DUF1289 DOMAIN-CONTAINING PROTEIN"/>
    <property type="match status" value="1"/>
</dbReference>
<dbReference type="Pfam" id="PF06945">
    <property type="entry name" value="DUF1289"/>
    <property type="match status" value="1"/>
</dbReference>
<keyword evidence="2" id="KW-1185">Reference proteome</keyword>
<name>A0ABT4JX15_9GAMM</name>
<evidence type="ECO:0000313" key="2">
    <source>
        <dbReference type="Proteomes" id="UP001149719"/>
    </source>
</evidence>
<dbReference type="Proteomes" id="UP001149719">
    <property type="component" value="Unassembled WGS sequence"/>
</dbReference>
<dbReference type="PANTHER" id="PTHR35175:SF2">
    <property type="entry name" value="DUF1289 DOMAIN-CONTAINING PROTEIN"/>
    <property type="match status" value="1"/>
</dbReference>
<evidence type="ECO:0000313" key="1">
    <source>
        <dbReference type="EMBL" id="MCZ2722920.1"/>
    </source>
</evidence>
<protein>
    <submittedName>
        <fullName evidence="1">DUF1289 domain-containing protein</fullName>
    </submittedName>
</protein>
<dbReference type="RefSeq" id="WP_269126945.1">
    <property type="nucleotide sequence ID" value="NZ_JAPUBN010000019.1"/>
</dbReference>
<gene>
    <name evidence="1" type="ORF">O1D97_15200</name>
</gene>
<accession>A0ABT4JX15</accession>
<comment type="caution">
    <text evidence="1">The sequence shown here is derived from an EMBL/GenBank/DDBJ whole genome shotgun (WGS) entry which is preliminary data.</text>
</comment>
<sequence>MSGNKSIKSPCINLCSLDDKDICIGCYRSGAEITIWGRSTPEEQRQILIKVQERERNSPFYSE</sequence>
<dbReference type="InterPro" id="IPR010710">
    <property type="entry name" value="DUF1289"/>
</dbReference>
<organism evidence="1 2">
    <name type="scientific">Marinomonas phaeophyticola</name>
    <dbReference type="NCBI Taxonomy" id="3004091"/>
    <lineage>
        <taxon>Bacteria</taxon>
        <taxon>Pseudomonadati</taxon>
        <taxon>Pseudomonadota</taxon>
        <taxon>Gammaproteobacteria</taxon>
        <taxon>Oceanospirillales</taxon>
        <taxon>Oceanospirillaceae</taxon>
        <taxon>Marinomonas</taxon>
    </lineage>
</organism>
<dbReference type="EMBL" id="JAPUBN010000019">
    <property type="protein sequence ID" value="MCZ2722920.1"/>
    <property type="molecule type" value="Genomic_DNA"/>
</dbReference>